<evidence type="ECO:0000256" key="1">
    <source>
        <dbReference type="ARBA" id="ARBA00001974"/>
    </source>
</evidence>
<comment type="similarity">
    <text evidence="2">Belongs to the FAD-binding oxidoreductase/transferase type 4 family.</text>
</comment>
<gene>
    <name evidence="6" type="ORF">H3Z74_02620</name>
</gene>
<accession>A0A7H0LKF8</accession>
<protein>
    <submittedName>
        <fullName evidence="6">FAD-binding oxidoreductase</fullName>
    </submittedName>
</protein>
<dbReference type="Pfam" id="PF01565">
    <property type="entry name" value="FAD_binding_4"/>
    <property type="match status" value="1"/>
</dbReference>
<dbReference type="InterPro" id="IPR016169">
    <property type="entry name" value="FAD-bd_PCMH_sub2"/>
</dbReference>
<dbReference type="InterPro" id="IPR036318">
    <property type="entry name" value="FAD-bd_PCMH-like_sf"/>
</dbReference>
<dbReference type="Gene3D" id="3.30.70.2740">
    <property type="match status" value="1"/>
</dbReference>
<dbReference type="Pfam" id="PF02913">
    <property type="entry name" value="FAD-oxidase_C"/>
    <property type="match status" value="1"/>
</dbReference>
<dbReference type="Gene3D" id="3.30.465.10">
    <property type="match status" value="1"/>
</dbReference>
<comment type="cofactor">
    <cofactor evidence="1">
        <name>FAD</name>
        <dbReference type="ChEBI" id="CHEBI:57692"/>
    </cofactor>
</comment>
<keyword evidence="7" id="KW-1185">Reference proteome</keyword>
<keyword evidence="3" id="KW-0285">Flavoprotein</keyword>
<dbReference type="InterPro" id="IPR051264">
    <property type="entry name" value="FAD-oxidored/transferase_4"/>
</dbReference>
<dbReference type="PROSITE" id="PS51387">
    <property type="entry name" value="FAD_PCMH"/>
    <property type="match status" value="1"/>
</dbReference>
<feature type="domain" description="FAD-binding PCMH-type" evidence="5">
    <location>
        <begin position="39"/>
        <end position="220"/>
    </location>
</feature>
<dbReference type="EMBL" id="CP061038">
    <property type="protein sequence ID" value="QNQ10161.1"/>
    <property type="molecule type" value="Genomic_DNA"/>
</dbReference>
<evidence type="ECO:0000256" key="3">
    <source>
        <dbReference type="ARBA" id="ARBA00022630"/>
    </source>
</evidence>
<dbReference type="FunFam" id="1.10.45.10:FF:000001">
    <property type="entry name" value="D-lactate dehydrogenase mitochondrial"/>
    <property type="match status" value="1"/>
</dbReference>
<dbReference type="Gene3D" id="1.10.45.10">
    <property type="entry name" value="Vanillyl-alcohol Oxidase, Chain A, domain 4"/>
    <property type="match status" value="1"/>
</dbReference>
<dbReference type="InterPro" id="IPR016171">
    <property type="entry name" value="Vanillyl_alc_oxidase_C-sub2"/>
</dbReference>
<dbReference type="InterPro" id="IPR004113">
    <property type="entry name" value="FAD-bd_oxidored_4_C"/>
</dbReference>
<dbReference type="RefSeq" id="WP_187762465.1">
    <property type="nucleotide sequence ID" value="NZ_CP061038.1"/>
</dbReference>
<dbReference type="AlphaFoldDB" id="A0A7H0LKF8"/>
<dbReference type="PANTHER" id="PTHR43716:SF2">
    <property type="entry name" value="BLL6224 PROTEIN"/>
    <property type="match status" value="1"/>
</dbReference>
<evidence type="ECO:0000313" key="6">
    <source>
        <dbReference type="EMBL" id="QNQ10161.1"/>
    </source>
</evidence>
<organism evidence="6 7">
    <name type="scientific">Sphingomonas alpina</name>
    <dbReference type="NCBI Taxonomy" id="653931"/>
    <lineage>
        <taxon>Bacteria</taxon>
        <taxon>Pseudomonadati</taxon>
        <taxon>Pseudomonadota</taxon>
        <taxon>Alphaproteobacteria</taxon>
        <taxon>Sphingomonadales</taxon>
        <taxon>Sphingomonadaceae</taxon>
        <taxon>Sphingomonas</taxon>
    </lineage>
</organism>
<reference evidence="6 7" key="1">
    <citation type="submission" date="2020-09" db="EMBL/GenBank/DDBJ databases">
        <title>Sphingomonas sp., a new species isolated from pork steak.</title>
        <authorList>
            <person name="Heidler von Heilborn D."/>
        </authorList>
    </citation>
    <scope>NUCLEOTIDE SEQUENCE [LARGE SCALE GENOMIC DNA]</scope>
    <source>
        <strain evidence="7">S8-3T</strain>
    </source>
</reference>
<dbReference type="InterPro" id="IPR006094">
    <property type="entry name" value="Oxid_FAD_bind_N"/>
</dbReference>
<evidence type="ECO:0000256" key="2">
    <source>
        <dbReference type="ARBA" id="ARBA00008000"/>
    </source>
</evidence>
<proteinExistence type="inferred from homology"/>
<dbReference type="Proteomes" id="UP000516148">
    <property type="component" value="Chromosome"/>
</dbReference>
<keyword evidence="4" id="KW-0274">FAD</keyword>
<dbReference type="PANTHER" id="PTHR43716">
    <property type="entry name" value="D-2-HYDROXYGLUTARATE DEHYDROGENASE, MITOCHONDRIAL"/>
    <property type="match status" value="1"/>
</dbReference>
<evidence type="ECO:0000256" key="4">
    <source>
        <dbReference type="ARBA" id="ARBA00022827"/>
    </source>
</evidence>
<name>A0A7H0LKF8_9SPHN</name>
<dbReference type="InterPro" id="IPR016167">
    <property type="entry name" value="FAD-bd_PCMH_sub1"/>
</dbReference>
<sequence length="482" mass="49741">MTSAQSRLIESARTTLGPKAVLTDPTDIDPWLHDWRGRYHGASPAILAPDSTEGVARIVALAGEQGVALVPQGGNTGMVGGATPPADGSALILSLRRLNRIRTVLPADNLAIAEAGVILADLHAAALAQGRRFPLTLGARGSATIGGLVSTNAGGTQVLRFGTMRALVAGVEAVLPDGSIHDGLAALKKDNRGYDLNQLLIGAEGTLGIVTAATLRLVPAITARAVAWVGLESPEAALRLLRRLEAATHSIESFEIIPADSLGLVLRHIPGTRAPLGGSHPWHVLIESVATDAAAESPAGLLERLLAAALSDGMASDAVIGASEAQAEAFWRLRDSISESERAAGPAVQHDISVPVSAMPRFMIEAAAACEAAFPGTHASAFGHLGDGNVHFHVRAPTGIDPARWYAEDAPGVTRFVNDLVVSVGGSISAEHGIGQMKLGELERLSSPARMAALRAIKGALDPHGLFNPGKLVTLAPTPAKP</sequence>
<dbReference type="GO" id="GO:0022904">
    <property type="term" value="P:respiratory electron transport chain"/>
    <property type="evidence" value="ECO:0007669"/>
    <property type="project" value="TreeGrafter"/>
</dbReference>
<dbReference type="Gene3D" id="3.30.70.2190">
    <property type="match status" value="1"/>
</dbReference>
<dbReference type="SUPFAM" id="SSF56176">
    <property type="entry name" value="FAD-binding/transporter-associated domain-like"/>
    <property type="match status" value="1"/>
</dbReference>
<dbReference type="InterPro" id="IPR016166">
    <property type="entry name" value="FAD-bd_PCMH"/>
</dbReference>
<evidence type="ECO:0000313" key="7">
    <source>
        <dbReference type="Proteomes" id="UP000516148"/>
    </source>
</evidence>
<dbReference type="GO" id="GO:0003824">
    <property type="term" value="F:catalytic activity"/>
    <property type="evidence" value="ECO:0007669"/>
    <property type="project" value="InterPro"/>
</dbReference>
<evidence type="ECO:0000259" key="5">
    <source>
        <dbReference type="PROSITE" id="PS51387"/>
    </source>
</evidence>
<dbReference type="GO" id="GO:0071949">
    <property type="term" value="F:FAD binding"/>
    <property type="evidence" value="ECO:0007669"/>
    <property type="project" value="InterPro"/>
</dbReference>
<dbReference type="SUPFAM" id="SSF55103">
    <property type="entry name" value="FAD-linked oxidases, C-terminal domain"/>
    <property type="match status" value="1"/>
</dbReference>
<dbReference type="InterPro" id="IPR016164">
    <property type="entry name" value="FAD-linked_Oxase-like_C"/>
</dbReference>
<dbReference type="Gene3D" id="3.30.43.10">
    <property type="entry name" value="Uridine Diphospho-n-acetylenolpyruvylglucosamine Reductase, domain 2"/>
    <property type="match status" value="1"/>
</dbReference>
<dbReference type="KEGG" id="spap:H3Z74_02620"/>